<accession>A0A3L6NE29</accession>
<comment type="caution">
    <text evidence="1">The sequence shown here is derived from an EMBL/GenBank/DDBJ whole genome shotgun (WGS) entry which is preliminary data.</text>
</comment>
<dbReference type="EMBL" id="MRCU01000006">
    <property type="protein sequence ID" value="RKK15715.1"/>
    <property type="molecule type" value="Genomic_DNA"/>
</dbReference>
<organism evidence="1">
    <name type="scientific">Fusarium oxysporum f. sp. cepae</name>
    <dbReference type="NCBI Taxonomy" id="396571"/>
    <lineage>
        <taxon>Eukaryota</taxon>
        <taxon>Fungi</taxon>
        <taxon>Dikarya</taxon>
        <taxon>Ascomycota</taxon>
        <taxon>Pezizomycotina</taxon>
        <taxon>Sordariomycetes</taxon>
        <taxon>Hypocreomycetidae</taxon>
        <taxon>Hypocreales</taxon>
        <taxon>Nectriaceae</taxon>
        <taxon>Fusarium</taxon>
        <taxon>Fusarium oxysporum species complex</taxon>
    </lineage>
</organism>
<reference evidence="1" key="1">
    <citation type="journal article" date="2018" name="Sci. Rep.">
        <title>Characterisation of pathogen-specific regions and novel effector candidates in Fusarium oxysporum f. sp. cepae.</title>
        <authorList>
            <person name="Armitage A.D."/>
            <person name="Taylor A."/>
            <person name="Sobczyk M.K."/>
            <person name="Baxter L."/>
            <person name="Greenfield B.P."/>
            <person name="Bates H.J."/>
            <person name="Wilson F."/>
            <person name="Jackson A.C."/>
            <person name="Ott S."/>
            <person name="Harrison R.J."/>
            <person name="Clarkson J.P."/>
        </authorList>
    </citation>
    <scope>NUCLEOTIDE SEQUENCE [LARGE SCALE GENOMIC DNA]</scope>
    <source>
        <strain evidence="1">FoC_Fus2</strain>
    </source>
</reference>
<name>A0A3L6NE29_FUSOX</name>
<protein>
    <submittedName>
        <fullName evidence="1">Uncharacterized protein</fullName>
    </submittedName>
</protein>
<sequence>MIIRIGQLGDSQTSAIITHENGTATPARRTRSGNGQSIHYRLYDAPVCPAGDFALIATKAGNPAWVVRSKG</sequence>
<gene>
    <name evidence="1" type="ORF">BFJ65_g9295</name>
</gene>
<proteinExistence type="predicted"/>
<dbReference type="Proteomes" id="UP000270866">
    <property type="component" value="Chromosome 8"/>
</dbReference>
<evidence type="ECO:0000313" key="1">
    <source>
        <dbReference type="EMBL" id="RKK15715.1"/>
    </source>
</evidence>
<dbReference type="AlphaFoldDB" id="A0A3L6NE29"/>